<dbReference type="OrthoDB" id="9805575at2"/>
<dbReference type="PROSITE" id="PS51891">
    <property type="entry name" value="CENP_V_GFA"/>
    <property type="match status" value="1"/>
</dbReference>
<accession>A0A1H0JN47</accession>
<dbReference type="PANTHER" id="PTHR28620">
    <property type="entry name" value="CENTROMERE PROTEIN V"/>
    <property type="match status" value="1"/>
</dbReference>
<dbReference type="AlphaFoldDB" id="A0A1H0JN47"/>
<dbReference type="Pfam" id="PF04828">
    <property type="entry name" value="GFA"/>
    <property type="match status" value="1"/>
</dbReference>
<evidence type="ECO:0000256" key="1">
    <source>
        <dbReference type="ARBA" id="ARBA00005495"/>
    </source>
</evidence>
<reference evidence="6" key="1">
    <citation type="submission" date="2016-10" db="EMBL/GenBank/DDBJ databases">
        <authorList>
            <person name="Varghese N."/>
            <person name="Submissions S."/>
        </authorList>
    </citation>
    <scope>NUCLEOTIDE SEQUENCE [LARGE SCALE GENOMIC DNA]</scope>
    <source>
        <strain evidence="6">CGMCC 1.6494</strain>
    </source>
</reference>
<evidence type="ECO:0000256" key="3">
    <source>
        <dbReference type="ARBA" id="ARBA00022833"/>
    </source>
</evidence>
<dbReference type="PANTHER" id="PTHR28620:SF1">
    <property type="entry name" value="CENP-V_GFA DOMAIN-CONTAINING PROTEIN"/>
    <property type="match status" value="1"/>
</dbReference>
<proteinExistence type="inferred from homology"/>
<evidence type="ECO:0000313" key="5">
    <source>
        <dbReference type="EMBL" id="SDO44950.1"/>
    </source>
</evidence>
<name>A0A1H0JN47_9GAMM</name>
<keyword evidence="2" id="KW-0479">Metal-binding</keyword>
<organism evidence="5 6">
    <name type="scientific">Vreelandella arcis</name>
    <dbReference type="NCBI Taxonomy" id="416873"/>
    <lineage>
        <taxon>Bacteria</taxon>
        <taxon>Pseudomonadati</taxon>
        <taxon>Pseudomonadota</taxon>
        <taxon>Gammaproteobacteria</taxon>
        <taxon>Oceanospirillales</taxon>
        <taxon>Halomonadaceae</taxon>
        <taxon>Vreelandella</taxon>
    </lineage>
</organism>
<dbReference type="STRING" id="416873.SAMN04487951_1303"/>
<dbReference type="SUPFAM" id="SSF51316">
    <property type="entry name" value="Mss4-like"/>
    <property type="match status" value="1"/>
</dbReference>
<evidence type="ECO:0000259" key="4">
    <source>
        <dbReference type="PROSITE" id="PS51891"/>
    </source>
</evidence>
<protein>
    <submittedName>
        <fullName evidence="5">Uncharacterized conserved protein</fullName>
    </submittedName>
</protein>
<dbReference type="InterPro" id="IPR052355">
    <property type="entry name" value="CENP-V-like"/>
</dbReference>
<sequence length="131" mass="14559">MIKQVGGFEIQVKHKATCHCGMVELELDLPEGLVDPKRCNCSICRRKGAVMAYVPLSGLRILRGAEHLKLYQFNSGVAKHYFCSNCGIYTHHQTRSNPNVYGFNVGCLEGVNYCDLDDVPVSDGINHESDL</sequence>
<dbReference type="GO" id="GO:0046872">
    <property type="term" value="F:metal ion binding"/>
    <property type="evidence" value="ECO:0007669"/>
    <property type="project" value="UniProtKB-KW"/>
</dbReference>
<dbReference type="GO" id="GO:0016846">
    <property type="term" value="F:carbon-sulfur lyase activity"/>
    <property type="evidence" value="ECO:0007669"/>
    <property type="project" value="InterPro"/>
</dbReference>
<evidence type="ECO:0000256" key="2">
    <source>
        <dbReference type="ARBA" id="ARBA00022723"/>
    </source>
</evidence>
<dbReference type="EMBL" id="FNII01000030">
    <property type="protein sequence ID" value="SDO44950.1"/>
    <property type="molecule type" value="Genomic_DNA"/>
</dbReference>
<dbReference type="InterPro" id="IPR006913">
    <property type="entry name" value="CENP-V/GFA"/>
</dbReference>
<comment type="similarity">
    <text evidence="1">Belongs to the Gfa family.</text>
</comment>
<evidence type="ECO:0000313" key="6">
    <source>
        <dbReference type="Proteomes" id="UP000199677"/>
    </source>
</evidence>
<dbReference type="Gene3D" id="2.170.150.70">
    <property type="match status" value="1"/>
</dbReference>
<dbReference type="Proteomes" id="UP000199677">
    <property type="component" value="Unassembled WGS sequence"/>
</dbReference>
<keyword evidence="6" id="KW-1185">Reference proteome</keyword>
<gene>
    <name evidence="5" type="ORF">SAMN04487951_1303</name>
</gene>
<keyword evidence="3" id="KW-0862">Zinc</keyword>
<dbReference type="InterPro" id="IPR011057">
    <property type="entry name" value="Mss4-like_sf"/>
</dbReference>
<feature type="domain" description="CENP-V/GFA" evidence="4">
    <location>
        <begin position="14"/>
        <end position="131"/>
    </location>
</feature>